<dbReference type="Proteomes" id="UP001469553">
    <property type="component" value="Unassembled WGS sequence"/>
</dbReference>
<gene>
    <name evidence="1" type="ORF">AMECASPLE_010454</name>
</gene>
<reference evidence="1 2" key="1">
    <citation type="submission" date="2021-06" db="EMBL/GenBank/DDBJ databases">
        <authorList>
            <person name="Palmer J.M."/>
        </authorList>
    </citation>
    <scope>NUCLEOTIDE SEQUENCE [LARGE SCALE GENOMIC DNA]</scope>
    <source>
        <strain evidence="1 2">AS_MEX2019</strain>
        <tissue evidence="1">Muscle</tissue>
    </source>
</reference>
<name>A0ABV0ZBP3_9TELE</name>
<protein>
    <submittedName>
        <fullName evidence="1">Uncharacterized protein</fullName>
    </submittedName>
</protein>
<proteinExistence type="predicted"/>
<dbReference type="EMBL" id="JAHRIP010057034">
    <property type="protein sequence ID" value="MEQ2302808.1"/>
    <property type="molecule type" value="Genomic_DNA"/>
</dbReference>
<keyword evidence="2" id="KW-1185">Reference proteome</keyword>
<accession>A0ABV0ZBP3</accession>
<evidence type="ECO:0000313" key="2">
    <source>
        <dbReference type="Proteomes" id="UP001469553"/>
    </source>
</evidence>
<sequence>MTDSSSSPQPIVSGAGRQLRHHWIESSEAEVEDPTWGVPSEEHVIGGGTERAAEELGTNGKLAVNFTTLDILTKITGSVDSSYYQEVLENWPVTVESRSYSAVWILFLTCTEEGGISRDKGTKQGWGGDTSTARGLKVRLADQ</sequence>
<comment type="caution">
    <text evidence="1">The sequence shown here is derived from an EMBL/GenBank/DDBJ whole genome shotgun (WGS) entry which is preliminary data.</text>
</comment>
<organism evidence="1 2">
    <name type="scientific">Ameca splendens</name>
    <dbReference type="NCBI Taxonomy" id="208324"/>
    <lineage>
        <taxon>Eukaryota</taxon>
        <taxon>Metazoa</taxon>
        <taxon>Chordata</taxon>
        <taxon>Craniata</taxon>
        <taxon>Vertebrata</taxon>
        <taxon>Euteleostomi</taxon>
        <taxon>Actinopterygii</taxon>
        <taxon>Neopterygii</taxon>
        <taxon>Teleostei</taxon>
        <taxon>Neoteleostei</taxon>
        <taxon>Acanthomorphata</taxon>
        <taxon>Ovalentaria</taxon>
        <taxon>Atherinomorphae</taxon>
        <taxon>Cyprinodontiformes</taxon>
        <taxon>Goodeidae</taxon>
        <taxon>Ameca</taxon>
    </lineage>
</organism>
<evidence type="ECO:0000313" key="1">
    <source>
        <dbReference type="EMBL" id="MEQ2302808.1"/>
    </source>
</evidence>